<proteinExistence type="predicted"/>
<sequence length="728" mass="81033">MGEDYKLIAAITPNTTNWTVKVVVLEKSSARTAYHSPTKYQNVVLMDMERNKVQATIYDTNIQAFQDQLLPSKTYLISNAAVRLTKPEYRSTVGEIQWTISGRTKVQELQEDHTAFISSTYIFTPFDRLHEHMDSKTDISIIGVAIDIKPKRFIHTRSGTQSCIQDVVLVNQRFETVLLTMWDQFVEKECIYISDNFNKKPIIVASHLKVSSFSGVSISTKSNSTFSFNPPIEQATQLHNWVQENNEQLSQVFMKKDYLSTKPTKLSSPGKEQITDIRNIQGLLVVQHHFWVEARAYVRVFNQSFWYMACDICNKISNASFGETYACIFCKSPNARAAARAKVFVELEDSTASINGTMIGEPAERMLQCSAYRLMTLTSPLMPPPAKRVLFEVPPTSASNKRLTEETLLHSNAETAVPKLSTIATPAMKNKEKASSSSTNDSPVVEEVLSEVAANESARDEVRSVDLANGGGVKQSAVEVADVDASVTDVDKAKLNGPPGNPGKKGQLKSHAEAARLPFASHKQGQSPCYDNLCRPVTDLLPLIESGVKGVTSNPAMDTKYKLIPEISVTEKDKNWTAKVIVSEKTSARTSQNGSIRYQNLILMDPQKNKIQATLFDNHITAFEDLLLLSKTYLISNATIKLTKPEYVASVGPIHWVITGKTRVIEIQEDNNALLSSTYNFTPFDKLKEYMDVDADISIIGVAIDIKPKRLIKVRSGISWIASTLVRP</sequence>
<feature type="domain" description="Replication factor A C-terminal" evidence="4">
    <location>
        <begin position="292"/>
        <end position="378"/>
    </location>
</feature>
<dbReference type="Proteomes" id="UP001604336">
    <property type="component" value="Unassembled WGS sequence"/>
</dbReference>
<dbReference type="InterPro" id="IPR013955">
    <property type="entry name" value="Rep_factor-A_C"/>
</dbReference>
<dbReference type="GO" id="GO:0003677">
    <property type="term" value="F:DNA binding"/>
    <property type="evidence" value="ECO:0007669"/>
    <property type="project" value="UniProtKB-KW"/>
</dbReference>
<dbReference type="Pfam" id="PF02721">
    <property type="entry name" value="DUF223"/>
    <property type="match status" value="1"/>
</dbReference>
<dbReference type="PANTHER" id="PTHR47165:SF4">
    <property type="entry name" value="OS03G0429900 PROTEIN"/>
    <property type="match status" value="1"/>
</dbReference>
<dbReference type="SUPFAM" id="SSF50249">
    <property type="entry name" value="Nucleic acid-binding proteins"/>
    <property type="match status" value="4"/>
</dbReference>
<comment type="caution">
    <text evidence="6">The sequence shown here is derived from an EMBL/GenBank/DDBJ whole genome shotgun (WGS) entry which is preliminary data.</text>
</comment>
<evidence type="ECO:0000256" key="1">
    <source>
        <dbReference type="ARBA" id="ARBA00023125"/>
    </source>
</evidence>
<evidence type="ECO:0000313" key="6">
    <source>
        <dbReference type="EMBL" id="KAL2458498.1"/>
    </source>
</evidence>
<keyword evidence="1 6" id="KW-0238">DNA-binding</keyword>
<feature type="domain" description="Replication protein A OB" evidence="5">
    <location>
        <begin position="132"/>
        <end position="228"/>
    </location>
</feature>
<reference evidence="7" key="1">
    <citation type="submission" date="2024-07" db="EMBL/GenBank/DDBJ databases">
        <title>Two chromosome-level genome assemblies of Korean endemic species Abeliophyllum distichum and Forsythia ovata (Oleaceae).</title>
        <authorList>
            <person name="Jang H."/>
        </authorList>
    </citation>
    <scope>NUCLEOTIDE SEQUENCE [LARGE SCALE GENOMIC DNA]</scope>
</reference>
<evidence type="ECO:0000259" key="4">
    <source>
        <dbReference type="Pfam" id="PF08646"/>
    </source>
</evidence>
<feature type="domain" description="Replication protein A 70 kDa DNA-binding subunit B/D first OB fold" evidence="3">
    <location>
        <begin position="5"/>
        <end position="107"/>
    </location>
</feature>
<feature type="compositionally biased region" description="Low complexity" evidence="2">
    <location>
        <begin position="495"/>
        <end position="505"/>
    </location>
</feature>
<evidence type="ECO:0000259" key="3">
    <source>
        <dbReference type="Pfam" id="PF02721"/>
    </source>
</evidence>
<evidence type="ECO:0000313" key="7">
    <source>
        <dbReference type="Proteomes" id="UP001604336"/>
    </source>
</evidence>
<organism evidence="6 7">
    <name type="scientific">Abeliophyllum distichum</name>
    <dbReference type="NCBI Taxonomy" id="126358"/>
    <lineage>
        <taxon>Eukaryota</taxon>
        <taxon>Viridiplantae</taxon>
        <taxon>Streptophyta</taxon>
        <taxon>Embryophyta</taxon>
        <taxon>Tracheophyta</taxon>
        <taxon>Spermatophyta</taxon>
        <taxon>Magnoliopsida</taxon>
        <taxon>eudicotyledons</taxon>
        <taxon>Gunneridae</taxon>
        <taxon>Pentapetalae</taxon>
        <taxon>asterids</taxon>
        <taxon>lamiids</taxon>
        <taxon>Lamiales</taxon>
        <taxon>Oleaceae</taxon>
        <taxon>Forsythieae</taxon>
        <taxon>Abeliophyllum</taxon>
    </lineage>
</organism>
<dbReference type="InterPro" id="IPR003871">
    <property type="entry name" value="RFA1B/D_OB_1st"/>
</dbReference>
<keyword evidence="7" id="KW-1185">Reference proteome</keyword>
<dbReference type="AlphaFoldDB" id="A0ABD1P579"/>
<feature type="region of interest" description="Disordered" evidence="2">
    <location>
        <begin position="491"/>
        <end position="511"/>
    </location>
</feature>
<dbReference type="Gene3D" id="2.40.50.140">
    <property type="entry name" value="Nucleic acid-binding proteins"/>
    <property type="match status" value="4"/>
</dbReference>
<dbReference type="EMBL" id="JBFOLK010000020">
    <property type="protein sequence ID" value="KAL2458498.1"/>
    <property type="molecule type" value="Genomic_DNA"/>
</dbReference>
<dbReference type="InterPro" id="IPR031657">
    <property type="entry name" value="REPA_OB_2"/>
</dbReference>
<dbReference type="PANTHER" id="PTHR47165">
    <property type="entry name" value="OS03G0429900 PROTEIN"/>
    <property type="match status" value="1"/>
</dbReference>
<name>A0ABD1P579_9LAMI</name>
<accession>A0ABD1P579</accession>
<protein>
    <submittedName>
        <fullName evidence="6">Replication protein A 70 kDa DNA-binding subunit B</fullName>
    </submittedName>
</protein>
<gene>
    <name evidence="6" type="ORF">Adt_45898</name>
</gene>
<dbReference type="Pfam" id="PF16900">
    <property type="entry name" value="REPA_OB_2"/>
    <property type="match status" value="1"/>
</dbReference>
<dbReference type="Pfam" id="PF08646">
    <property type="entry name" value="Rep_fac-A_C"/>
    <property type="match status" value="1"/>
</dbReference>
<dbReference type="InterPro" id="IPR012340">
    <property type="entry name" value="NA-bd_OB-fold"/>
</dbReference>
<evidence type="ECO:0000256" key="2">
    <source>
        <dbReference type="SAM" id="MobiDB-lite"/>
    </source>
</evidence>
<evidence type="ECO:0000259" key="5">
    <source>
        <dbReference type="Pfam" id="PF16900"/>
    </source>
</evidence>